<organism evidence="1 2">
    <name type="scientific">Wuchereria bancrofti</name>
    <dbReference type="NCBI Taxonomy" id="6293"/>
    <lineage>
        <taxon>Eukaryota</taxon>
        <taxon>Metazoa</taxon>
        <taxon>Ecdysozoa</taxon>
        <taxon>Nematoda</taxon>
        <taxon>Chromadorea</taxon>
        <taxon>Rhabditida</taxon>
        <taxon>Spirurina</taxon>
        <taxon>Spiruromorpha</taxon>
        <taxon>Filarioidea</taxon>
        <taxon>Onchocercidae</taxon>
        <taxon>Wuchereria</taxon>
    </lineage>
</organism>
<comment type="caution">
    <text evidence="1">The sequence shown here is derived from an EMBL/GenBank/DDBJ whole genome shotgun (WGS) entry which is preliminary data.</text>
</comment>
<proteinExistence type="predicted"/>
<evidence type="ECO:0000313" key="2">
    <source>
        <dbReference type="Proteomes" id="UP000004810"/>
    </source>
</evidence>
<sequence>MSESAMTPTYMLVNQKRLCILLMSPRHKSREVILLAVRDRRRDILKTLATKFHFDDRHAQFCLRNIKHLYLCYTYKNMTSAPFDVMHCYVQNAESLSASSGTSELDGRMKKSR</sequence>
<dbReference type="Proteomes" id="UP000004810">
    <property type="component" value="Unassembled WGS sequence"/>
</dbReference>
<reference evidence="2" key="1">
    <citation type="submission" date="2012-08" db="EMBL/GenBank/DDBJ databases">
        <title>The Genome Sequence of Wuchereria bancrofti.</title>
        <authorList>
            <person name="Nutman T.B."/>
            <person name="Fink D.L."/>
            <person name="Russ C."/>
            <person name="Young S."/>
            <person name="Zeng Q."/>
            <person name="Koehrsen M."/>
            <person name="Alvarado L."/>
            <person name="Berlin A."/>
            <person name="Chapman S.B."/>
            <person name="Chen Z."/>
            <person name="Freedman E."/>
            <person name="Gellesch M."/>
            <person name="Goldberg J."/>
            <person name="Griggs A."/>
            <person name="Gujja S."/>
            <person name="Heilman E.R."/>
            <person name="Heiman D."/>
            <person name="Hepburn T."/>
            <person name="Howarth C."/>
            <person name="Jen D."/>
            <person name="Larson L."/>
            <person name="Lewis B."/>
            <person name="Mehta T."/>
            <person name="Park D."/>
            <person name="Pearson M."/>
            <person name="Roberts A."/>
            <person name="Saif S."/>
            <person name="Shea T."/>
            <person name="Shenoy N."/>
            <person name="Sisk P."/>
            <person name="Stolte C."/>
            <person name="Sykes S."/>
            <person name="Walk T."/>
            <person name="White J."/>
            <person name="Yandava C."/>
            <person name="Haas B."/>
            <person name="Henn M.R."/>
            <person name="Nusbaum C."/>
            <person name="Birren B."/>
        </authorList>
    </citation>
    <scope>NUCLEOTIDE SEQUENCE [LARGE SCALE GENOMIC DNA]</scope>
    <source>
        <strain evidence="2">NA</strain>
    </source>
</reference>
<dbReference type="EMBL" id="ADBV01016419">
    <property type="protein sequence ID" value="EJW72323.1"/>
    <property type="molecule type" value="Genomic_DNA"/>
</dbReference>
<name>J9DRQ2_WUCBA</name>
<evidence type="ECO:0000313" key="1">
    <source>
        <dbReference type="EMBL" id="EJW72323.1"/>
    </source>
</evidence>
<protein>
    <submittedName>
        <fullName evidence="1">Uncharacterized protein</fullName>
    </submittedName>
</protein>
<gene>
    <name evidence="1" type="ORF">WUBG_16770</name>
</gene>
<accession>J9DRQ2</accession>
<dbReference type="AlphaFoldDB" id="J9DRQ2"/>